<evidence type="ECO:0000256" key="1">
    <source>
        <dbReference type="SAM" id="MobiDB-lite"/>
    </source>
</evidence>
<feature type="compositionally biased region" description="Basic and acidic residues" evidence="1">
    <location>
        <begin position="25"/>
        <end position="40"/>
    </location>
</feature>
<dbReference type="InterPro" id="IPR024185">
    <property type="entry name" value="FTHF_cligase-like_sf"/>
</dbReference>
<reference evidence="3 6" key="2">
    <citation type="submission" date="2024-01" db="EMBL/GenBank/DDBJ databases">
        <title>Genome mining of biosynthetic gene clusters to explore secondary metabolites of Streptomyces sp.</title>
        <authorList>
            <person name="Baig A."/>
            <person name="Ajitkumar Shintre N."/>
            <person name="Kumar H."/>
            <person name="Anbarasu A."/>
            <person name="Ramaiah S."/>
        </authorList>
    </citation>
    <scope>NUCLEOTIDE SEQUENCE [LARGE SCALE GENOMIC DNA]</scope>
    <source>
        <strain evidence="3 6">A01</strain>
    </source>
</reference>
<dbReference type="AlphaFoldDB" id="A0A7K2IM42"/>
<evidence type="ECO:0000313" key="3">
    <source>
        <dbReference type="EMBL" id="MFB8767124.1"/>
    </source>
</evidence>
<dbReference type="InterPro" id="IPR037171">
    <property type="entry name" value="NagB/RpiA_transferase-like"/>
</dbReference>
<reference evidence="4 5" key="1">
    <citation type="journal article" date="2019" name="Nat. Commun.">
        <title>The antimicrobial potential of Streptomyces from insect microbiomes.</title>
        <authorList>
            <person name="Chevrette M.G."/>
            <person name="Carlson C.M."/>
            <person name="Ortega H.E."/>
            <person name="Thomas C."/>
            <person name="Ananiev G.E."/>
            <person name="Barns K.J."/>
            <person name="Book A.J."/>
            <person name="Cagnazzo J."/>
            <person name="Carlos C."/>
            <person name="Flanigan W."/>
            <person name="Grubbs K.J."/>
            <person name="Horn H.A."/>
            <person name="Hoffmann F.M."/>
            <person name="Klassen J.L."/>
            <person name="Knack J.J."/>
            <person name="Lewin G.R."/>
            <person name="McDonald B.R."/>
            <person name="Muller L."/>
            <person name="Melo W.G.P."/>
            <person name="Pinto-Tomas A.A."/>
            <person name="Schmitz A."/>
            <person name="Wendt-Pienkowski E."/>
            <person name="Wildman S."/>
            <person name="Zhao M."/>
            <person name="Zhang F."/>
            <person name="Bugni T.S."/>
            <person name="Andes D.R."/>
            <person name="Pupo M.T."/>
            <person name="Currie C.R."/>
        </authorList>
    </citation>
    <scope>NUCLEOTIDE SEQUENCE [LARGE SCALE GENOMIC DNA]</scope>
    <source>
        <strain evidence="4 5">SID5840</strain>
    </source>
</reference>
<comment type="caution">
    <text evidence="4">The sequence shown here is derived from an EMBL/GenBank/DDBJ whole genome shotgun (WGS) entry which is preliminary data.</text>
</comment>
<gene>
    <name evidence="4" type="ORF">GTW20_00830</name>
    <name evidence="3" type="ORF">VSQ78_05370</name>
</gene>
<dbReference type="OMA" id="LVPDHHI"/>
<dbReference type="EMBL" id="JAYMRS010000001">
    <property type="protein sequence ID" value="MFB8767124.1"/>
    <property type="molecule type" value="Genomic_DNA"/>
</dbReference>
<dbReference type="Proteomes" id="UP001585053">
    <property type="component" value="Unassembled WGS sequence"/>
</dbReference>
<organism evidence="4 5">
    <name type="scientific">Nocardiopsis alba</name>
    <dbReference type="NCBI Taxonomy" id="53437"/>
    <lineage>
        <taxon>Bacteria</taxon>
        <taxon>Bacillati</taxon>
        <taxon>Actinomycetota</taxon>
        <taxon>Actinomycetes</taxon>
        <taxon>Streptosporangiales</taxon>
        <taxon>Nocardiopsidaceae</taxon>
        <taxon>Nocardiopsis</taxon>
    </lineage>
</organism>
<dbReference type="SUPFAM" id="SSF100950">
    <property type="entry name" value="NagB/RpiA/CoA transferase-like"/>
    <property type="match status" value="1"/>
</dbReference>
<evidence type="ECO:0000313" key="5">
    <source>
        <dbReference type="Proteomes" id="UP000467124"/>
    </source>
</evidence>
<sequence>MTNGSRERVLARVRAALADVPADEPVERRPSERPYAESHDAGPTLDVLVERLVDYNALVRRVAPDRVADEVAAALERRGARRILVPAGLPEEWLSRTSVERVVDSPEDPRDVAELDSADGVVTACTVAVAETGTIVLDGGPDQGRRALSLVPDHHLCVVRADQVVDAIPQAVRRLDPLRPLTWVSGPSATVDIEMIRVAGVHGPRTLEVVLLDPDA</sequence>
<dbReference type="Proteomes" id="UP000467124">
    <property type="component" value="Unassembled WGS sequence"/>
</dbReference>
<accession>A0A7K2IM42</accession>
<dbReference type="InterPro" id="IPR003741">
    <property type="entry name" value="LUD_dom"/>
</dbReference>
<evidence type="ECO:0000313" key="4">
    <source>
        <dbReference type="EMBL" id="MYR30845.1"/>
    </source>
</evidence>
<proteinExistence type="predicted"/>
<dbReference type="Pfam" id="PF02589">
    <property type="entry name" value="LUD_dom"/>
    <property type="match status" value="1"/>
</dbReference>
<protein>
    <submittedName>
        <fullName evidence="4">Lactate utilization protein C</fullName>
    </submittedName>
</protein>
<feature type="domain" description="LUD" evidence="2">
    <location>
        <begin position="114"/>
        <end position="212"/>
    </location>
</feature>
<feature type="region of interest" description="Disordered" evidence="1">
    <location>
        <begin position="20"/>
        <end position="41"/>
    </location>
</feature>
<dbReference type="Gene3D" id="3.40.50.10420">
    <property type="entry name" value="NagB/RpiA/CoA transferase-like"/>
    <property type="match status" value="1"/>
</dbReference>
<dbReference type="RefSeq" id="WP_014913234.1">
    <property type="nucleotide sequence ID" value="NZ_JAYMRN010000002.1"/>
</dbReference>
<dbReference type="EMBL" id="WWHY01000001">
    <property type="protein sequence ID" value="MYR30845.1"/>
    <property type="molecule type" value="Genomic_DNA"/>
</dbReference>
<evidence type="ECO:0000259" key="2">
    <source>
        <dbReference type="Pfam" id="PF02589"/>
    </source>
</evidence>
<name>A0A7K2IM42_9ACTN</name>
<keyword evidence="6" id="KW-1185">Reference proteome</keyword>
<dbReference type="PANTHER" id="PTHR43682">
    <property type="entry name" value="LACTATE UTILIZATION PROTEIN C"/>
    <property type="match status" value="1"/>
</dbReference>
<evidence type="ECO:0000313" key="6">
    <source>
        <dbReference type="Proteomes" id="UP001585053"/>
    </source>
</evidence>
<dbReference type="PANTHER" id="PTHR43682:SF1">
    <property type="entry name" value="LACTATE UTILIZATION PROTEIN C"/>
    <property type="match status" value="1"/>
</dbReference>